<sequence>MDCEQSEISTLPNDLWSYSDDAFYTFLKGFAGNVEGEILEIQCIKNIRILLQSEDVTGVVCSVSYDTSNDCFIGFIPPSSNGIPNVNHFKINSYNELERWFEDINKSTLVNVHLIEPLLTDLTSSIHSRPYILSVYGIDNKHSAYDTILLKGTLLSYALNCYLFSNQPCQATFRTARSLSGSLSTITTFSIYRFINKVAKISQLNQIKSTENSNNNKSSLKFPRHQKYRRDESNTSASTQDISTVTIQDIENIIIKAYEKAESVMNNFQLIEVLNQSNLNDIYKLNSFVLHELNKKSTVDHSVINNYDDNDAINQSHDIDLVKCSEDSSDEQEEAEVYNLETTKQTFHGMKICEKINSIKVNNYSKILINGKHYYMLKQTAARLLTINKNHLSFDRRFRVKQTSKQR</sequence>
<reference evidence="2" key="1">
    <citation type="submission" date="2021-02" db="EMBL/GenBank/DDBJ databases">
        <authorList>
            <person name="Nowell W R."/>
        </authorList>
    </citation>
    <scope>NUCLEOTIDE SEQUENCE</scope>
</reference>
<feature type="region of interest" description="Disordered" evidence="1">
    <location>
        <begin position="210"/>
        <end position="240"/>
    </location>
</feature>
<feature type="compositionally biased region" description="Low complexity" evidence="1">
    <location>
        <begin position="210"/>
        <end position="221"/>
    </location>
</feature>
<dbReference type="AlphaFoldDB" id="A0A815QCR2"/>
<evidence type="ECO:0000256" key="1">
    <source>
        <dbReference type="SAM" id="MobiDB-lite"/>
    </source>
</evidence>
<dbReference type="EMBL" id="CAJNOE010001964">
    <property type="protein sequence ID" value="CAF1460670.1"/>
    <property type="molecule type" value="Genomic_DNA"/>
</dbReference>
<evidence type="ECO:0000313" key="2">
    <source>
        <dbReference type="EMBL" id="CAF1460670.1"/>
    </source>
</evidence>
<comment type="caution">
    <text evidence="2">The sequence shown here is derived from an EMBL/GenBank/DDBJ whole genome shotgun (WGS) entry which is preliminary data.</text>
</comment>
<organism evidence="2 3">
    <name type="scientific">Adineta steineri</name>
    <dbReference type="NCBI Taxonomy" id="433720"/>
    <lineage>
        <taxon>Eukaryota</taxon>
        <taxon>Metazoa</taxon>
        <taxon>Spiralia</taxon>
        <taxon>Gnathifera</taxon>
        <taxon>Rotifera</taxon>
        <taxon>Eurotatoria</taxon>
        <taxon>Bdelloidea</taxon>
        <taxon>Adinetida</taxon>
        <taxon>Adinetidae</taxon>
        <taxon>Adineta</taxon>
    </lineage>
</organism>
<accession>A0A815QCR2</accession>
<evidence type="ECO:0000313" key="3">
    <source>
        <dbReference type="Proteomes" id="UP000663860"/>
    </source>
</evidence>
<gene>
    <name evidence="2" type="ORF">IZO911_LOCUS42905</name>
</gene>
<dbReference type="Proteomes" id="UP000663860">
    <property type="component" value="Unassembled WGS sequence"/>
</dbReference>
<proteinExistence type="predicted"/>
<protein>
    <submittedName>
        <fullName evidence="2">Uncharacterized protein</fullName>
    </submittedName>
</protein>
<name>A0A815QCR2_9BILA</name>